<organism evidence="1">
    <name type="scientific">viral metagenome</name>
    <dbReference type="NCBI Taxonomy" id="1070528"/>
    <lineage>
        <taxon>unclassified sequences</taxon>
        <taxon>metagenomes</taxon>
        <taxon>organismal metagenomes</taxon>
    </lineage>
</organism>
<dbReference type="AlphaFoldDB" id="A0A6M3K4F4"/>
<name>A0A6M3K4F4_9ZZZZ</name>
<evidence type="ECO:0000313" key="1">
    <source>
        <dbReference type="EMBL" id="QJA75615.1"/>
    </source>
</evidence>
<accession>A0A6M3K4F4</accession>
<proteinExistence type="predicted"/>
<dbReference type="EMBL" id="MT142174">
    <property type="protein sequence ID" value="QJA75615.1"/>
    <property type="molecule type" value="Genomic_DNA"/>
</dbReference>
<protein>
    <submittedName>
        <fullName evidence="1">Uncharacterized protein</fullName>
    </submittedName>
</protein>
<gene>
    <name evidence="1" type="ORF">MM415A01742_0011</name>
</gene>
<reference evidence="1" key="1">
    <citation type="submission" date="2020-03" db="EMBL/GenBank/DDBJ databases">
        <title>The deep terrestrial virosphere.</title>
        <authorList>
            <person name="Holmfeldt K."/>
            <person name="Nilsson E."/>
            <person name="Simone D."/>
            <person name="Lopez-Fernandez M."/>
            <person name="Wu X."/>
            <person name="de Brujin I."/>
            <person name="Lundin D."/>
            <person name="Andersson A."/>
            <person name="Bertilsson S."/>
            <person name="Dopson M."/>
        </authorList>
    </citation>
    <scope>NUCLEOTIDE SEQUENCE</scope>
    <source>
        <strain evidence="1">MM415A01742</strain>
    </source>
</reference>
<sequence>MKRFKIFTLALAVAFFLIAAPAQAVLQDMQASVYKWTGGMGSDGKAVLTKIDSGITFKVLAVDSDTAETTYYPGKTTALTNPVTTTSFASTSICNKKVAFRVDPTDATSDRYVDLIVVDTVGGYTAFVENFDQYTHTIVIDERPNVVHQGTIWFGASSTSEINTGINFAPNTLIQDVRVEVVTVASAVTLDVGLLSSGTGGDKDGFRKAVLLTTAGYVKDTAVITAGVSVAYVPASTYGALLVTAITGDGATYSGGGGKSYLGHVVVGPIATQATTLTYQNPSTTGAGYIHYWFNRMR</sequence>